<gene>
    <name evidence="3" type="ordered locus">AXX17_At5g37350</name>
</gene>
<dbReference type="PANTHER" id="PTHR14379">
    <property type="entry name" value="LIMKAIN B LKAP"/>
    <property type="match status" value="1"/>
</dbReference>
<dbReference type="GO" id="GO:0010468">
    <property type="term" value="P:regulation of gene expression"/>
    <property type="evidence" value="ECO:0007669"/>
    <property type="project" value="InterPro"/>
</dbReference>
<dbReference type="ExpressionAtlas" id="A0A178UE46">
    <property type="expression patterns" value="baseline and differential"/>
</dbReference>
<feature type="compositionally biased region" description="Acidic residues" evidence="1">
    <location>
        <begin position="308"/>
        <end position="344"/>
    </location>
</feature>
<dbReference type="GO" id="GO:0004540">
    <property type="term" value="F:RNA nuclease activity"/>
    <property type="evidence" value="ECO:0007669"/>
    <property type="project" value="InterPro"/>
</dbReference>
<evidence type="ECO:0000313" key="3">
    <source>
        <dbReference type="EMBL" id="OAO92033.1"/>
    </source>
</evidence>
<dbReference type="Proteomes" id="UP000078284">
    <property type="component" value="Chromosome 5"/>
</dbReference>
<sequence length="344" mass="39586">MTDICMLKTMDSRNMNEAKQEPKTMVWWDINSCPVPDGYDARMVAHSIESELKKAGYSGPLTITAIGYLNYTLKRTPGVLQAISSTGILLKNVLNDFRYVLEDLSSWAFSNRTPATLIFISGADAYSASISTKFSLLRRLGHTIHLAYPQHASFPFHSGELLWESLLKGELLEKCCEMDESAWLCSICRNSCLTKKQNLPVTKYSEFLTLKGDRSFQGKSYEDFTTHLKSTDHALCELNTAPRPITHKLANLTEWYYYQNHDTTMVKKQSKASFNISKKRSCAIEMMILIDLLTSIDAKTLKKRSFEEVEEKEQVEEEVEEKEEDEEEEENQYWDDDEWERLTV</sequence>
<name>A0A178UE46_ARATH</name>
<protein>
    <recommendedName>
        <fullName evidence="2">NYN domain-containing protein</fullName>
    </recommendedName>
</protein>
<reference evidence="4" key="1">
    <citation type="journal article" date="2016" name="Proc. Natl. Acad. Sci. U.S.A.">
        <title>Chromosome-level assembly of Arabidopsis thaliana Ler reveals the extent of translocation and inversion polymorphisms.</title>
        <authorList>
            <person name="Zapata L."/>
            <person name="Ding J."/>
            <person name="Willing E.M."/>
            <person name="Hartwig B."/>
            <person name="Bezdan D."/>
            <person name="Jiao W.B."/>
            <person name="Patel V."/>
            <person name="Velikkakam James G."/>
            <person name="Koornneef M."/>
            <person name="Ossowski S."/>
            <person name="Schneeberger K."/>
        </authorList>
    </citation>
    <scope>NUCLEOTIDE SEQUENCE [LARGE SCALE GENOMIC DNA]</scope>
    <source>
        <strain evidence="4">cv. Landsberg erecta</strain>
    </source>
</reference>
<dbReference type="InterPro" id="IPR024768">
    <property type="entry name" value="Marf1"/>
</dbReference>
<dbReference type="PANTHER" id="PTHR14379:SF22">
    <property type="entry name" value="ENDONUCLEASE OR GLYCOSYL HYDROLASE"/>
    <property type="match status" value="1"/>
</dbReference>
<dbReference type="GO" id="GO:0005777">
    <property type="term" value="C:peroxisome"/>
    <property type="evidence" value="ECO:0007669"/>
    <property type="project" value="InterPro"/>
</dbReference>
<organism evidence="3 4">
    <name type="scientific">Arabidopsis thaliana</name>
    <name type="common">Mouse-ear cress</name>
    <dbReference type="NCBI Taxonomy" id="3702"/>
    <lineage>
        <taxon>Eukaryota</taxon>
        <taxon>Viridiplantae</taxon>
        <taxon>Streptophyta</taxon>
        <taxon>Embryophyta</taxon>
        <taxon>Tracheophyta</taxon>
        <taxon>Spermatophyta</taxon>
        <taxon>Magnoliopsida</taxon>
        <taxon>eudicotyledons</taxon>
        <taxon>Gunneridae</taxon>
        <taxon>Pentapetalae</taxon>
        <taxon>rosids</taxon>
        <taxon>malvids</taxon>
        <taxon>Brassicales</taxon>
        <taxon>Brassicaceae</taxon>
        <taxon>Camelineae</taxon>
        <taxon>Arabidopsis</taxon>
    </lineage>
</organism>
<dbReference type="EMBL" id="LUHQ01000005">
    <property type="protein sequence ID" value="OAO92033.1"/>
    <property type="molecule type" value="Genomic_DNA"/>
</dbReference>
<feature type="domain" description="NYN" evidence="2">
    <location>
        <begin position="23"/>
        <end position="126"/>
    </location>
</feature>
<evidence type="ECO:0000259" key="2">
    <source>
        <dbReference type="Pfam" id="PF01936"/>
    </source>
</evidence>
<feature type="region of interest" description="Disordered" evidence="1">
    <location>
        <begin position="305"/>
        <end position="344"/>
    </location>
</feature>
<comment type="caution">
    <text evidence="3">The sequence shown here is derived from an EMBL/GenBank/DDBJ whole genome shotgun (WGS) entry which is preliminary data.</text>
</comment>
<proteinExistence type="predicted"/>
<dbReference type="Pfam" id="PF01936">
    <property type="entry name" value="NYN"/>
    <property type="match status" value="1"/>
</dbReference>
<dbReference type="CDD" id="cd10910">
    <property type="entry name" value="PIN_limkain_b1_N_like"/>
    <property type="match status" value="1"/>
</dbReference>
<evidence type="ECO:0000313" key="4">
    <source>
        <dbReference type="Proteomes" id="UP000078284"/>
    </source>
</evidence>
<accession>A0A178UE46</accession>
<evidence type="ECO:0000256" key="1">
    <source>
        <dbReference type="SAM" id="MobiDB-lite"/>
    </source>
</evidence>
<dbReference type="InterPro" id="IPR021139">
    <property type="entry name" value="NYN"/>
</dbReference>
<dbReference type="AlphaFoldDB" id="A0A178UE46"/>